<proteinExistence type="predicted"/>
<evidence type="ECO:0000313" key="3">
    <source>
        <dbReference type="Proteomes" id="UP000465062"/>
    </source>
</evidence>
<gene>
    <name evidence="2" type="ORF">FHE72_03740</name>
</gene>
<keyword evidence="1" id="KW-0732">Signal</keyword>
<evidence type="ECO:0008006" key="4">
    <source>
        <dbReference type="Google" id="ProtNLM"/>
    </source>
</evidence>
<dbReference type="AlphaFoldDB" id="A0A6I6UPR0"/>
<feature type="signal peptide" evidence="1">
    <location>
        <begin position="1"/>
        <end position="22"/>
    </location>
</feature>
<reference evidence="2 3" key="1">
    <citation type="submission" date="2019-06" db="EMBL/GenBank/DDBJ databases">
        <title>An operon consisting of a P-type ATPase gene and a transcriptional regular gene given the different cadmium resistance in Bacillus vietamensis 151-6 and Bacillus marisflavi 151-25.</title>
        <authorList>
            <person name="Yu X."/>
        </authorList>
    </citation>
    <scope>NUCLEOTIDE SEQUENCE [LARGE SCALE GENOMIC DNA]</scope>
    <source>
        <strain evidence="2 3">151-6</strain>
    </source>
</reference>
<protein>
    <recommendedName>
        <fullName evidence="4">Lipoprotein</fullName>
    </recommendedName>
</protein>
<dbReference type="KEGG" id="bvq:FHE72_03740"/>
<evidence type="ECO:0000313" key="2">
    <source>
        <dbReference type="EMBL" id="QHE60246.1"/>
    </source>
</evidence>
<accession>A0A6I6UPR0</accession>
<dbReference type="PROSITE" id="PS51257">
    <property type="entry name" value="PROKAR_LIPOPROTEIN"/>
    <property type="match status" value="1"/>
</dbReference>
<dbReference type="EMBL" id="CP047394">
    <property type="protein sequence ID" value="QHE60246.1"/>
    <property type="molecule type" value="Genomic_DNA"/>
</dbReference>
<dbReference type="RefSeq" id="WP_159361257.1">
    <property type="nucleotide sequence ID" value="NZ_CP047394.1"/>
</dbReference>
<sequence>MNAMTKLLCGLILIVTLTGCIAEDYDFTPPTVTLMETDSVDSVELTETNIDWRGENGKPLEKETKEVVDFARKQKELTFPSGQQVDVLFDSEDFAVEELRAFLWLGNEKWQLDIGEDRSFTLPRGKGSYVLEVDLQTDRGSAQYVGNIVIE</sequence>
<evidence type="ECO:0000256" key="1">
    <source>
        <dbReference type="SAM" id="SignalP"/>
    </source>
</evidence>
<dbReference type="Proteomes" id="UP000465062">
    <property type="component" value="Chromosome"/>
</dbReference>
<feature type="chain" id="PRO_5039256199" description="Lipoprotein" evidence="1">
    <location>
        <begin position="23"/>
        <end position="151"/>
    </location>
</feature>
<organism evidence="2 3">
    <name type="scientific">Rossellomorea vietnamensis</name>
    <dbReference type="NCBI Taxonomy" id="218284"/>
    <lineage>
        <taxon>Bacteria</taxon>
        <taxon>Bacillati</taxon>
        <taxon>Bacillota</taxon>
        <taxon>Bacilli</taxon>
        <taxon>Bacillales</taxon>
        <taxon>Bacillaceae</taxon>
        <taxon>Rossellomorea</taxon>
    </lineage>
</organism>
<name>A0A6I6UPR0_9BACI</name>